<dbReference type="GO" id="GO:0019776">
    <property type="term" value="F:Atg8-family ligase activity"/>
    <property type="evidence" value="ECO:0007669"/>
    <property type="project" value="TreeGrafter"/>
</dbReference>
<dbReference type="GO" id="GO:0097352">
    <property type="term" value="P:autophagosome maturation"/>
    <property type="evidence" value="ECO:0007669"/>
    <property type="project" value="TreeGrafter"/>
</dbReference>
<dbReference type="OrthoDB" id="10003551at2759"/>
<feature type="compositionally biased region" description="Low complexity" evidence="8">
    <location>
        <begin position="8"/>
        <end position="18"/>
    </location>
</feature>
<dbReference type="SUPFAM" id="SSF54236">
    <property type="entry name" value="Ubiquitin-like"/>
    <property type="match status" value="1"/>
</dbReference>
<feature type="region of interest" description="Disordered" evidence="8">
    <location>
        <begin position="1"/>
        <end position="90"/>
    </location>
</feature>
<feature type="compositionally biased region" description="Acidic residues" evidence="8">
    <location>
        <begin position="76"/>
        <end position="88"/>
    </location>
</feature>
<dbReference type="PANTHER" id="PTHR13385:SF0">
    <property type="entry name" value="UBIQUITIN-LIKE PROTEIN ATG12"/>
    <property type="match status" value="1"/>
</dbReference>
<keyword evidence="7" id="KW-0813">Transport</keyword>
<evidence type="ECO:0000256" key="4">
    <source>
        <dbReference type="ARBA" id="ARBA00022499"/>
    </source>
</evidence>
<evidence type="ECO:0000313" key="12">
    <source>
        <dbReference type="Proteomes" id="UP000094389"/>
    </source>
</evidence>
<dbReference type="PANTHER" id="PTHR13385">
    <property type="entry name" value="AUTOPHAGY PROTEIN 12"/>
    <property type="match status" value="1"/>
</dbReference>
<dbReference type="STRING" id="983966.A0A0H5C433"/>
<dbReference type="CDD" id="cd01612">
    <property type="entry name" value="Ubl_ATG12"/>
    <property type="match status" value="1"/>
</dbReference>
<name>A0A0H5C433_CYBJN</name>
<dbReference type="InterPro" id="IPR029071">
    <property type="entry name" value="Ubiquitin-like_domsf"/>
</dbReference>
<organism evidence="9 11">
    <name type="scientific">Cyberlindnera jadinii (strain ATCC 18201 / CBS 1600 / BCRC 20928 / JCM 3617 / NBRC 0987 / NRRL Y-1542)</name>
    <name type="common">Torula yeast</name>
    <name type="synonym">Candida utilis</name>
    <dbReference type="NCBI Taxonomy" id="983966"/>
    <lineage>
        <taxon>Eukaryota</taxon>
        <taxon>Fungi</taxon>
        <taxon>Dikarya</taxon>
        <taxon>Ascomycota</taxon>
        <taxon>Saccharomycotina</taxon>
        <taxon>Saccharomycetes</taxon>
        <taxon>Phaffomycetales</taxon>
        <taxon>Phaffomycetaceae</taxon>
        <taxon>Cyberlindnera</taxon>
    </lineage>
</organism>
<comment type="similarity">
    <text evidence="2 7">Belongs to the ATG12 family.</text>
</comment>
<evidence type="ECO:0000256" key="5">
    <source>
        <dbReference type="ARBA" id="ARBA00022786"/>
    </source>
</evidence>
<evidence type="ECO:0000256" key="7">
    <source>
        <dbReference type="RuleBase" id="RU361201"/>
    </source>
</evidence>
<dbReference type="GO" id="GO:0034045">
    <property type="term" value="C:phagophore assembly site membrane"/>
    <property type="evidence" value="ECO:0007669"/>
    <property type="project" value="UniProtKB-SubCell"/>
</dbReference>
<comment type="subcellular location">
    <subcellularLocation>
        <location evidence="1 7">Preautophagosomal structure membrane</location>
        <topology evidence="1 7">Peripheral membrane protein</topology>
    </subcellularLocation>
</comment>
<dbReference type="Proteomes" id="UP000094389">
    <property type="component" value="Unassembled WGS sequence"/>
</dbReference>
<keyword evidence="5 7" id="KW-0833">Ubl conjugation pathway</keyword>
<evidence type="ECO:0000313" key="10">
    <source>
        <dbReference type="EMBL" id="ODV75348.1"/>
    </source>
</evidence>
<evidence type="ECO:0000313" key="11">
    <source>
        <dbReference type="Proteomes" id="UP000038830"/>
    </source>
</evidence>
<evidence type="ECO:0000256" key="3">
    <source>
        <dbReference type="ARBA" id="ARBA00015875"/>
    </source>
</evidence>
<keyword evidence="7" id="KW-0653">Protein transport</keyword>
<protein>
    <recommendedName>
        <fullName evidence="3 7">Ubiquitin-like protein ATG12</fullName>
    </recommendedName>
</protein>
<dbReference type="GO" id="GO:0034274">
    <property type="term" value="C:Atg12-Atg5-Atg16 complex"/>
    <property type="evidence" value="ECO:0007669"/>
    <property type="project" value="TreeGrafter"/>
</dbReference>
<keyword evidence="6 7" id="KW-0072">Autophagy</keyword>
<accession>A0A0H5C433</accession>
<dbReference type="EMBL" id="KV453926">
    <property type="protein sequence ID" value="ODV75348.1"/>
    <property type="molecule type" value="Genomic_DNA"/>
</dbReference>
<dbReference type="GO" id="GO:0000422">
    <property type="term" value="P:autophagy of mitochondrion"/>
    <property type="evidence" value="ECO:0007669"/>
    <property type="project" value="TreeGrafter"/>
</dbReference>
<dbReference type="AlphaFoldDB" id="A0A0H5C433"/>
<comment type="subunit">
    <text evidence="7">Forms a conjugate with ATG5.</text>
</comment>
<feature type="compositionally biased region" description="Polar residues" evidence="8">
    <location>
        <begin position="55"/>
        <end position="74"/>
    </location>
</feature>
<dbReference type="Gene3D" id="3.10.20.90">
    <property type="entry name" value="Phosphatidylinositol 3-kinase Catalytic Subunit, Chain A, domain 1"/>
    <property type="match status" value="1"/>
</dbReference>
<proteinExistence type="inferred from homology"/>
<dbReference type="GO" id="GO:0000045">
    <property type="term" value="P:autophagosome assembly"/>
    <property type="evidence" value="ECO:0007669"/>
    <property type="project" value="InterPro"/>
</dbReference>
<dbReference type="InterPro" id="IPR007242">
    <property type="entry name" value="Atg12"/>
</dbReference>
<dbReference type="Pfam" id="PF04110">
    <property type="entry name" value="APG12"/>
    <property type="match status" value="1"/>
</dbReference>
<keyword evidence="7" id="KW-0472">Membrane</keyword>
<dbReference type="GO" id="GO:0034727">
    <property type="term" value="P:piecemeal microautophagy of the nucleus"/>
    <property type="evidence" value="ECO:0007669"/>
    <property type="project" value="TreeGrafter"/>
</dbReference>
<feature type="compositionally biased region" description="Polar residues" evidence="8">
    <location>
        <begin position="20"/>
        <end position="35"/>
    </location>
</feature>
<dbReference type="OMA" id="DLPMNMS"/>
<evidence type="ECO:0000256" key="1">
    <source>
        <dbReference type="ARBA" id="ARBA00004623"/>
    </source>
</evidence>
<dbReference type="GO" id="GO:0015031">
    <property type="term" value="P:protein transport"/>
    <property type="evidence" value="ECO:0007669"/>
    <property type="project" value="UniProtKB-KW"/>
</dbReference>
<reference evidence="10 12" key="3">
    <citation type="journal article" date="2016" name="Proc. Natl. Acad. Sci. U.S.A.">
        <title>Comparative genomics of biotechnologically important yeasts.</title>
        <authorList>
            <person name="Riley R."/>
            <person name="Haridas S."/>
            <person name="Wolfe K.H."/>
            <person name="Lopes M.R."/>
            <person name="Hittinger C.T."/>
            <person name="Goeker M."/>
            <person name="Salamov A.A."/>
            <person name="Wisecaver J.H."/>
            <person name="Long T.M."/>
            <person name="Calvey C.H."/>
            <person name="Aerts A.L."/>
            <person name="Barry K.W."/>
            <person name="Choi C."/>
            <person name="Clum A."/>
            <person name="Coughlan A.Y."/>
            <person name="Deshpande S."/>
            <person name="Douglass A.P."/>
            <person name="Hanson S.J."/>
            <person name="Klenk H.-P."/>
            <person name="LaButti K.M."/>
            <person name="Lapidus A."/>
            <person name="Lindquist E.A."/>
            <person name="Lipzen A.M."/>
            <person name="Meier-Kolthoff J.P."/>
            <person name="Ohm R.A."/>
            <person name="Otillar R.P."/>
            <person name="Pangilinan J.L."/>
            <person name="Peng Y."/>
            <person name="Rokas A."/>
            <person name="Rosa C.A."/>
            <person name="Scheuner C."/>
            <person name="Sibirny A.A."/>
            <person name="Slot J.C."/>
            <person name="Stielow J.B."/>
            <person name="Sun H."/>
            <person name="Kurtzman C.P."/>
            <person name="Blackwell M."/>
            <person name="Grigoriev I.V."/>
            <person name="Jeffries T.W."/>
        </authorList>
    </citation>
    <scope>NUCLEOTIDE SEQUENCE [LARGE SCALE GENOMIC DNA]</scope>
    <source>
        <strain evidence="12">ATCC 18201 / CBS 1600 / BCRC 20928 / JCM 3617 / NBRC 0987 / NRRL Y-1542</strain>
        <strain evidence="10">NRRL Y-1542</strain>
    </source>
</reference>
<comment type="function">
    <text evidence="7">Ubiquitin-like protein involved in cytoplasm to vacuole transport (Cvt), autophagy vesicles formation, mitophagy, and nucleophagy.</text>
</comment>
<evidence type="ECO:0000313" key="9">
    <source>
        <dbReference type="EMBL" id="CEP22492.1"/>
    </source>
</evidence>
<evidence type="ECO:0000256" key="8">
    <source>
        <dbReference type="SAM" id="MobiDB-lite"/>
    </source>
</evidence>
<dbReference type="Proteomes" id="UP000038830">
    <property type="component" value="Unassembled WGS sequence"/>
</dbReference>
<reference evidence="11" key="2">
    <citation type="journal article" date="2015" name="J. Biotechnol.">
        <title>The structure of the Cyberlindnera jadinii genome and its relation to Candida utilis analyzed by the occurrence of single nucleotide polymorphisms.</title>
        <authorList>
            <person name="Rupp O."/>
            <person name="Brinkrolf K."/>
            <person name="Buerth C."/>
            <person name="Kunigo M."/>
            <person name="Schneider J."/>
            <person name="Jaenicke S."/>
            <person name="Goesmann A."/>
            <person name="Puehler A."/>
            <person name="Jaeger K.-E."/>
            <person name="Ernst J.F."/>
        </authorList>
    </citation>
    <scope>NUCLEOTIDE SEQUENCE [LARGE SCALE GENOMIC DNA]</scope>
    <source>
        <strain evidence="11">ATCC 18201 / CBS 1600 / BCRC 20928 / JCM 3617 / NBRC 0987 / NRRL Y-1542</strain>
    </source>
</reference>
<gene>
    <name evidence="9" type="ORF">BN1211_2862</name>
    <name evidence="10" type="ORF">CYBJADRAFT_166092</name>
</gene>
<dbReference type="GO" id="GO:0061723">
    <property type="term" value="P:glycophagy"/>
    <property type="evidence" value="ECO:0007669"/>
    <property type="project" value="TreeGrafter"/>
</dbReference>
<keyword evidence="12" id="KW-1185">Reference proteome</keyword>
<evidence type="ECO:0000256" key="2">
    <source>
        <dbReference type="ARBA" id="ARBA00007778"/>
    </source>
</evidence>
<keyword evidence="4 7" id="KW-1017">Isopeptide bond</keyword>
<reference evidence="9" key="1">
    <citation type="submission" date="2014-12" db="EMBL/GenBank/DDBJ databases">
        <authorList>
            <person name="Jaenicke S."/>
        </authorList>
    </citation>
    <scope>NUCLEOTIDE SEQUENCE [LARGE SCALE GENOMIC DNA]</scope>
    <source>
        <strain evidence="9">CBS1600</strain>
    </source>
</reference>
<accession>A0A1E4S793</accession>
<dbReference type="GO" id="GO:0000421">
    <property type="term" value="C:autophagosome membrane"/>
    <property type="evidence" value="ECO:0007669"/>
    <property type="project" value="TreeGrafter"/>
</dbReference>
<dbReference type="EMBL" id="CDQK01000003">
    <property type="protein sequence ID" value="CEP22492.1"/>
    <property type="molecule type" value="Genomic_DNA"/>
</dbReference>
<sequence length="218" mass="23820">MSRNPLVSESESSSACASPALQSSENLSTVSQMHVSSPRDIIGPNVDGELKSSGEQKTASTRTNEGSHSKVQIQSESEDEDEDEEEESDHYIRNEMLKSKITTAASIMIDRLPPVTKQLVDKITEPSSEKITVRCQPIGSTPSLTPNVFKISYHQPVATLHKFILKKLKKSLPKGTSLYIYVNNSFAPAPDEIVGCLFDHFASGEELVVSYCTVVAFG</sequence>
<evidence type="ECO:0000256" key="6">
    <source>
        <dbReference type="ARBA" id="ARBA00023006"/>
    </source>
</evidence>